<sequence>MSCNETKTVLRAEIEELRSNKYNEAYMFFRGLGFREPDDIDGNDESVEWFYYKEKVGEVVPVYDYDEKRWGVDLVLGHSTDYDDSHSISTTLQELQIKINELSERFGNRNWKFVSYTWYNGSDEPIQF</sequence>
<organism evidence="1 2">
    <name type="scientific">Paenibacillus ferrarius</name>
    <dbReference type="NCBI Taxonomy" id="1469647"/>
    <lineage>
        <taxon>Bacteria</taxon>
        <taxon>Bacillati</taxon>
        <taxon>Bacillota</taxon>
        <taxon>Bacilli</taxon>
        <taxon>Bacillales</taxon>
        <taxon>Paenibacillaceae</taxon>
        <taxon>Paenibacillus</taxon>
    </lineage>
</organism>
<accession>A0A1V4HSI9</accession>
<evidence type="ECO:0000313" key="1">
    <source>
        <dbReference type="EMBL" id="OPH61847.1"/>
    </source>
</evidence>
<protein>
    <submittedName>
        <fullName evidence="1">Uncharacterized protein</fullName>
    </submittedName>
</protein>
<dbReference type="AlphaFoldDB" id="A0A1V4HSI9"/>
<gene>
    <name evidence="1" type="ORF">BC351_00985</name>
</gene>
<keyword evidence="2" id="KW-1185">Reference proteome</keyword>
<dbReference type="OrthoDB" id="2679627at2"/>
<dbReference type="STRING" id="1469647.BC351_00985"/>
<dbReference type="EMBL" id="MBTG01000001">
    <property type="protein sequence ID" value="OPH61847.1"/>
    <property type="molecule type" value="Genomic_DNA"/>
</dbReference>
<proteinExistence type="predicted"/>
<name>A0A1V4HSI9_9BACL</name>
<evidence type="ECO:0000313" key="2">
    <source>
        <dbReference type="Proteomes" id="UP000190626"/>
    </source>
</evidence>
<reference evidence="2" key="1">
    <citation type="submission" date="2016-07" db="EMBL/GenBank/DDBJ databases">
        <authorList>
            <person name="Florea S."/>
            <person name="Webb J.S."/>
            <person name="Jaromczyk J."/>
            <person name="Schardl C.L."/>
        </authorList>
    </citation>
    <scope>NUCLEOTIDE SEQUENCE [LARGE SCALE GENOMIC DNA]</scope>
    <source>
        <strain evidence="2">CY1</strain>
    </source>
</reference>
<dbReference type="Proteomes" id="UP000190626">
    <property type="component" value="Unassembled WGS sequence"/>
</dbReference>
<dbReference type="RefSeq" id="WP_079408847.1">
    <property type="nucleotide sequence ID" value="NZ_MBTG01000001.1"/>
</dbReference>
<comment type="caution">
    <text evidence="1">The sequence shown here is derived from an EMBL/GenBank/DDBJ whole genome shotgun (WGS) entry which is preliminary data.</text>
</comment>